<organism evidence="1 2">
    <name type="scientific">Marinobacter adhaerens</name>
    <dbReference type="NCBI Taxonomy" id="1033846"/>
    <lineage>
        <taxon>Bacteria</taxon>
        <taxon>Pseudomonadati</taxon>
        <taxon>Pseudomonadota</taxon>
        <taxon>Gammaproteobacteria</taxon>
        <taxon>Pseudomonadales</taxon>
        <taxon>Marinobacteraceae</taxon>
        <taxon>Marinobacter</taxon>
    </lineage>
</organism>
<proteinExistence type="predicted"/>
<comment type="caution">
    <text evidence="1">The sequence shown here is derived from an EMBL/GenBank/DDBJ whole genome shotgun (WGS) entry which is preliminary data.</text>
</comment>
<dbReference type="EMBL" id="JABEVQ010000001">
    <property type="protein sequence ID" value="NWN90295.1"/>
    <property type="molecule type" value="Genomic_DNA"/>
</dbReference>
<sequence length="331" mass="38109">MESEDIERLVHEALEQIGWDADAEQVAKRVKRLHYGLPREDEFSVICGWLGNCQLIHKLDQHQFPEKSKSHYQVPDLLAVFKYKEKDIPVLIEVKTSGKKNKLSFTPEYKEKLENYAELLDLPMLIAWKNKWDVWALVSLDEFKVANKNYNLDFESALKSSLLGILAGDFAYTLGANSGVHIGCKKEELVSANEIENGESQYWSVVVDDVYFTNRLSERVKDLSPLAQKIFHSWDLDESEEVTDTHIIIHCIADETSMLFAHMALTRILKFESPVDETNVHWRSILATNSSLARLESFREGIMENLSKKIVSHVLEPQPQNLPNFLEKYNN</sequence>
<dbReference type="Gene3D" id="3.40.1350.10">
    <property type="match status" value="1"/>
</dbReference>
<name>A0A851HTM8_9GAMM</name>
<dbReference type="AlphaFoldDB" id="A0A851HTM8"/>
<dbReference type="InterPro" id="IPR011856">
    <property type="entry name" value="tRNA_endonuc-like_dom_sf"/>
</dbReference>
<gene>
    <name evidence="1" type="ORF">HLV39_02125</name>
</gene>
<dbReference type="InterPro" id="IPR011335">
    <property type="entry name" value="Restrct_endonuc-II-like"/>
</dbReference>
<protein>
    <submittedName>
        <fullName evidence="1">Uncharacterized protein</fullName>
    </submittedName>
</protein>
<evidence type="ECO:0000313" key="1">
    <source>
        <dbReference type="EMBL" id="NWN90295.1"/>
    </source>
</evidence>
<evidence type="ECO:0000313" key="2">
    <source>
        <dbReference type="Proteomes" id="UP000536442"/>
    </source>
</evidence>
<keyword evidence="2" id="KW-1185">Reference proteome</keyword>
<reference evidence="1 2" key="1">
    <citation type="submission" date="2020-03" db="EMBL/GenBank/DDBJ databases">
        <title>Metagenomic, metatranscriptomic, and metabolomic analyses revealed the key microbes and metabolic features during the fermentation of ganjang, Korean traditional soy sauce.</title>
        <authorList>
            <person name="Chun B.H."/>
            <person name="Jeon C.O."/>
        </authorList>
    </citation>
    <scope>NUCLEOTIDE SEQUENCE [LARGE SCALE GENOMIC DNA]</scope>
    <source>
        <strain evidence="1 2">KG14</strain>
    </source>
</reference>
<dbReference type="GO" id="GO:0003676">
    <property type="term" value="F:nucleic acid binding"/>
    <property type="evidence" value="ECO:0007669"/>
    <property type="project" value="InterPro"/>
</dbReference>
<dbReference type="Proteomes" id="UP000536442">
    <property type="component" value="Unassembled WGS sequence"/>
</dbReference>
<dbReference type="SUPFAM" id="SSF52980">
    <property type="entry name" value="Restriction endonuclease-like"/>
    <property type="match status" value="1"/>
</dbReference>
<accession>A0A851HTM8</accession>